<dbReference type="EMBL" id="BAAAQY010000006">
    <property type="protein sequence ID" value="GAA2237810.1"/>
    <property type="molecule type" value="Genomic_DNA"/>
</dbReference>
<dbReference type="Gene3D" id="3.40.50.880">
    <property type="match status" value="1"/>
</dbReference>
<evidence type="ECO:0000259" key="1">
    <source>
        <dbReference type="Pfam" id="PF06283"/>
    </source>
</evidence>
<keyword evidence="3" id="KW-1185">Reference proteome</keyword>
<gene>
    <name evidence="2" type="ORF">GCM10009851_23610</name>
</gene>
<dbReference type="Proteomes" id="UP001500929">
    <property type="component" value="Unassembled WGS sequence"/>
</dbReference>
<accession>A0ABN3DNY0</accession>
<dbReference type="SUPFAM" id="SSF52317">
    <property type="entry name" value="Class I glutamine amidotransferase-like"/>
    <property type="match status" value="1"/>
</dbReference>
<sequence>MRTIVVISGEAGHDDPWHALAGTSARVAEVLSAGEGLTASVVGTAQLEERGSEVLGEADVLVLNVSGDLGVEPGVSGPLVDLLEAHVASGRGIVALHSSALAFRDDPRWAELLGGRWVPGRSGHPQIGRALVQPTEAGRAALPGLGDFVLYDERYTALETGASTSVLAEHTDDGFAHPLVWVVEFPEGRGRVAYDALGHGVESYDSGEHRALLRGLVEWAAASRETVPAAR</sequence>
<protein>
    <submittedName>
        <fullName evidence="2">ThuA domain-containing protein</fullName>
    </submittedName>
</protein>
<dbReference type="InterPro" id="IPR029010">
    <property type="entry name" value="ThuA-like"/>
</dbReference>
<evidence type="ECO:0000313" key="3">
    <source>
        <dbReference type="Proteomes" id="UP001500929"/>
    </source>
</evidence>
<organism evidence="2 3">
    <name type="scientific">Herbiconiux moechotypicola</name>
    <dbReference type="NCBI Taxonomy" id="637393"/>
    <lineage>
        <taxon>Bacteria</taxon>
        <taxon>Bacillati</taxon>
        <taxon>Actinomycetota</taxon>
        <taxon>Actinomycetes</taxon>
        <taxon>Micrococcales</taxon>
        <taxon>Microbacteriaceae</taxon>
        <taxon>Herbiconiux</taxon>
    </lineage>
</organism>
<dbReference type="PANTHER" id="PTHR40469:SF2">
    <property type="entry name" value="GALACTOSE-BINDING DOMAIN-LIKE SUPERFAMILY PROTEIN"/>
    <property type="match status" value="1"/>
</dbReference>
<evidence type="ECO:0000313" key="2">
    <source>
        <dbReference type="EMBL" id="GAA2237810.1"/>
    </source>
</evidence>
<dbReference type="PANTHER" id="PTHR40469">
    <property type="entry name" value="SECRETED GLYCOSYL HYDROLASE"/>
    <property type="match status" value="1"/>
</dbReference>
<dbReference type="Pfam" id="PF06283">
    <property type="entry name" value="ThuA"/>
    <property type="match status" value="1"/>
</dbReference>
<comment type="caution">
    <text evidence="2">The sequence shown here is derived from an EMBL/GenBank/DDBJ whole genome shotgun (WGS) entry which is preliminary data.</text>
</comment>
<dbReference type="RefSeq" id="WP_259479825.1">
    <property type="nucleotide sequence ID" value="NZ_BAAAQY010000006.1"/>
</dbReference>
<feature type="domain" description="ThuA-like" evidence="1">
    <location>
        <begin position="46"/>
        <end position="220"/>
    </location>
</feature>
<reference evidence="2 3" key="1">
    <citation type="journal article" date="2019" name="Int. J. Syst. Evol. Microbiol.">
        <title>The Global Catalogue of Microorganisms (GCM) 10K type strain sequencing project: providing services to taxonomists for standard genome sequencing and annotation.</title>
        <authorList>
            <consortium name="The Broad Institute Genomics Platform"/>
            <consortium name="The Broad Institute Genome Sequencing Center for Infectious Disease"/>
            <person name="Wu L."/>
            <person name="Ma J."/>
        </authorList>
    </citation>
    <scope>NUCLEOTIDE SEQUENCE [LARGE SCALE GENOMIC DNA]</scope>
    <source>
        <strain evidence="2 3">JCM 16117</strain>
    </source>
</reference>
<name>A0ABN3DNY0_9MICO</name>
<proteinExistence type="predicted"/>
<dbReference type="InterPro" id="IPR029062">
    <property type="entry name" value="Class_I_gatase-like"/>
</dbReference>